<evidence type="ECO:0008006" key="3">
    <source>
        <dbReference type="Google" id="ProtNLM"/>
    </source>
</evidence>
<dbReference type="Gene3D" id="1.10.10.10">
    <property type="entry name" value="Winged helix-like DNA-binding domain superfamily/Winged helix DNA-binding domain"/>
    <property type="match status" value="1"/>
</dbReference>
<gene>
    <name evidence="1" type="ORF">MPEBLZ_02204</name>
</gene>
<organism evidence="1 2">
    <name type="scientific">Candidatus Methanoperedens nitratireducens</name>
    <dbReference type="NCBI Taxonomy" id="1392998"/>
    <lineage>
        <taxon>Archaea</taxon>
        <taxon>Methanobacteriati</taxon>
        <taxon>Methanobacteriota</taxon>
        <taxon>Stenosarchaea group</taxon>
        <taxon>Methanomicrobia</taxon>
        <taxon>Methanosarcinales</taxon>
        <taxon>ANME-2 cluster</taxon>
        <taxon>Candidatus Methanoperedentaceae</taxon>
        <taxon>Candidatus Methanoperedens</taxon>
    </lineage>
</organism>
<protein>
    <recommendedName>
        <fullName evidence="3">MarR family protein</fullName>
    </recommendedName>
</protein>
<reference evidence="1 2" key="1">
    <citation type="submission" date="2015-09" db="EMBL/GenBank/DDBJ databases">
        <title>A metagenomics-based metabolic model of nitrate-dependent anaerobic oxidation of methane by Methanoperedens-like archaea.</title>
        <authorList>
            <person name="Arshad A."/>
            <person name="Speth D.R."/>
            <person name="De Graaf R.M."/>
            <person name="Op Den Camp H.J."/>
            <person name="Jetten M.S."/>
            <person name="Welte C.U."/>
        </authorList>
    </citation>
    <scope>NUCLEOTIDE SEQUENCE [LARGE SCALE GENOMIC DNA]</scope>
</reference>
<dbReference type="InterPro" id="IPR036390">
    <property type="entry name" value="WH_DNA-bd_sf"/>
</dbReference>
<dbReference type="InterPro" id="IPR036388">
    <property type="entry name" value="WH-like_DNA-bd_sf"/>
</dbReference>
<dbReference type="EMBL" id="LKCM01000167">
    <property type="protein sequence ID" value="KPQ43246.1"/>
    <property type="molecule type" value="Genomic_DNA"/>
</dbReference>
<sequence length="120" mass="13551">MLSPEAQSGQNMSPLEKLFGKTAQLTVLEYLMNNKGEINYLSGIAQATGLYHSSVARVIEPLLQNNIIIEKKIGKQIRSFYLNEENEAAKLLIKFYDELRLLSDEQLTSPDLETPVVDHE</sequence>
<comment type="caution">
    <text evidence="1">The sequence shown here is derived from an EMBL/GenBank/DDBJ whole genome shotgun (WGS) entry which is preliminary data.</text>
</comment>
<dbReference type="SUPFAM" id="SSF46785">
    <property type="entry name" value="Winged helix' DNA-binding domain"/>
    <property type="match status" value="1"/>
</dbReference>
<evidence type="ECO:0000313" key="2">
    <source>
        <dbReference type="Proteomes" id="UP000050360"/>
    </source>
</evidence>
<dbReference type="AlphaFoldDB" id="A0A0P8CJU8"/>
<evidence type="ECO:0000313" key="1">
    <source>
        <dbReference type="EMBL" id="KPQ43246.1"/>
    </source>
</evidence>
<dbReference type="Proteomes" id="UP000050360">
    <property type="component" value="Unassembled WGS sequence"/>
</dbReference>
<proteinExistence type="predicted"/>
<name>A0A0P8CJU8_9EURY</name>
<accession>A0A0P8CJU8</accession>